<proteinExistence type="predicted"/>
<dbReference type="AlphaFoldDB" id="A0A7J6BTK0"/>
<comment type="caution">
    <text evidence="1">The sequence shown here is derived from an EMBL/GenBank/DDBJ whole genome shotgun (WGS) entry which is preliminary data.</text>
</comment>
<keyword evidence="2" id="KW-1185">Reference proteome</keyword>
<evidence type="ECO:0000313" key="2">
    <source>
        <dbReference type="Proteomes" id="UP000579812"/>
    </source>
</evidence>
<organism evidence="1 2">
    <name type="scientific">Onychostoma macrolepis</name>
    <dbReference type="NCBI Taxonomy" id="369639"/>
    <lineage>
        <taxon>Eukaryota</taxon>
        <taxon>Metazoa</taxon>
        <taxon>Chordata</taxon>
        <taxon>Craniata</taxon>
        <taxon>Vertebrata</taxon>
        <taxon>Euteleostomi</taxon>
        <taxon>Actinopterygii</taxon>
        <taxon>Neopterygii</taxon>
        <taxon>Teleostei</taxon>
        <taxon>Ostariophysi</taxon>
        <taxon>Cypriniformes</taxon>
        <taxon>Cyprinidae</taxon>
        <taxon>Acrossocheilinae</taxon>
        <taxon>Onychostoma</taxon>
    </lineage>
</organism>
<gene>
    <name evidence="1" type="ORF">G5714_021851</name>
</gene>
<dbReference type="EMBL" id="JAAMOB010000022">
    <property type="protein sequence ID" value="KAF4097843.1"/>
    <property type="molecule type" value="Genomic_DNA"/>
</dbReference>
<reference evidence="1 2" key="1">
    <citation type="submission" date="2020-04" db="EMBL/GenBank/DDBJ databases">
        <title>Chromosome-level genome assembly of a cyprinid fish Onychostoma macrolepis by integration of Nanopore Sequencing, Bionano and Hi-C technology.</title>
        <authorList>
            <person name="Wang D."/>
        </authorList>
    </citation>
    <scope>NUCLEOTIDE SEQUENCE [LARGE SCALE GENOMIC DNA]</scope>
    <source>
        <strain evidence="1">SWU-2019</strain>
        <tissue evidence="1">Muscle</tissue>
    </source>
</reference>
<sequence>MDRVPQLVFAGQGGLEPKLNGVLITLGQVSPARRWRSSVVKALTRRTRVAFSGIDHGVGVRALLAISPC</sequence>
<name>A0A7J6BTK0_9TELE</name>
<evidence type="ECO:0000313" key="1">
    <source>
        <dbReference type="EMBL" id="KAF4097843.1"/>
    </source>
</evidence>
<accession>A0A7J6BTK0</accession>
<dbReference type="Proteomes" id="UP000579812">
    <property type="component" value="Unassembled WGS sequence"/>
</dbReference>
<protein>
    <submittedName>
        <fullName evidence="1">Uncharacterized protein</fullName>
    </submittedName>
</protein>